<evidence type="ECO:0000313" key="1">
    <source>
        <dbReference type="EMBL" id="AWH86101.1"/>
    </source>
</evidence>
<keyword evidence="2" id="KW-1185">Reference proteome</keyword>
<accession>A0A2S1R0P9</accession>
<proteinExistence type="predicted"/>
<sequence length="243" mass="27835">MPHPDASLPENTETIAETTVTPENVMKASLSLYNKEFANFNMVQHNSDSILASHLQIEMIGRGLFEKMQENPVSFWDEDAKGAVKIDTVLTLKTRDTVLTFIDDLTDTEMHRTFSYEGRLPVINHFVVLGTYYEDYGYMLFNMDTGYNTSTYQAFPLISPDKKYIVSLYANTHSPQSAEMSIERIEGGEIIPLLKAGFTNWMPQESFYGSDGWLYISVNHPKTYWTPDGEVSEEHQYIRIKIL</sequence>
<dbReference type="Proteomes" id="UP000244929">
    <property type="component" value="Chromosome"/>
</dbReference>
<organism evidence="1 2">
    <name type="scientific">Flavobacterium album</name>
    <dbReference type="NCBI Taxonomy" id="2175091"/>
    <lineage>
        <taxon>Bacteria</taxon>
        <taxon>Pseudomonadati</taxon>
        <taxon>Bacteroidota</taxon>
        <taxon>Flavobacteriia</taxon>
        <taxon>Flavobacteriales</taxon>
        <taxon>Flavobacteriaceae</taxon>
        <taxon>Flavobacterium</taxon>
    </lineage>
</organism>
<name>A0A2S1R0P9_9FLAO</name>
<dbReference type="EMBL" id="CP029186">
    <property type="protein sequence ID" value="AWH86101.1"/>
    <property type="molecule type" value="Genomic_DNA"/>
</dbReference>
<reference evidence="1 2" key="1">
    <citation type="submission" date="2018-04" db="EMBL/GenBank/DDBJ databases">
        <title>Genome sequencing of Flavobacterium sp. HYN0059.</title>
        <authorList>
            <person name="Yi H."/>
            <person name="Baek C."/>
        </authorList>
    </citation>
    <scope>NUCLEOTIDE SEQUENCE [LARGE SCALE GENOMIC DNA]</scope>
    <source>
        <strain evidence="1 2">HYN0059</strain>
    </source>
</reference>
<gene>
    <name evidence="1" type="ORF">HYN59_13720</name>
</gene>
<evidence type="ECO:0000313" key="2">
    <source>
        <dbReference type="Proteomes" id="UP000244929"/>
    </source>
</evidence>
<dbReference type="AlphaFoldDB" id="A0A2S1R0P9"/>
<protein>
    <submittedName>
        <fullName evidence="1">Uncharacterized protein</fullName>
    </submittedName>
</protein>
<dbReference type="KEGG" id="falb:HYN59_13720"/>